<dbReference type="Gene3D" id="3.10.450.40">
    <property type="match status" value="2"/>
</dbReference>
<evidence type="ECO:0000256" key="7">
    <source>
        <dbReference type="ARBA" id="ARBA00023008"/>
    </source>
</evidence>
<reference evidence="14 15" key="2">
    <citation type="submission" date="2021-10" db="EMBL/GenBank/DDBJ databases">
        <authorList>
            <person name="Piombo E."/>
        </authorList>
    </citation>
    <scope>NUCLEOTIDE SEQUENCE [LARGE SCALE GENOMIC DNA]</scope>
</reference>
<dbReference type="EC" id="1.4.3.-" evidence="11"/>
<dbReference type="SUPFAM" id="SSF54416">
    <property type="entry name" value="Amine oxidase N-terminal region"/>
    <property type="match status" value="2"/>
</dbReference>
<dbReference type="InterPro" id="IPR015798">
    <property type="entry name" value="Cu_amine_oxidase_C"/>
</dbReference>
<organism evidence="14 15">
    <name type="scientific">Clonostachys solani</name>
    <dbReference type="NCBI Taxonomy" id="160281"/>
    <lineage>
        <taxon>Eukaryota</taxon>
        <taxon>Fungi</taxon>
        <taxon>Dikarya</taxon>
        <taxon>Ascomycota</taxon>
        <taxon>Pezizomycotina</taxon>
        <taxon>Sordariomycetes</taxon>
        <taxon>Hypocreomycetidae</taxon>
        <taxon>Hypocreales</taxon>
        <taxon>Bionectriaceae</taxon>
        <taxon>Clonostachys</taxon>
    </lineage>
</organism>
<dbReference type="GO" id="GO:0005507">
    <property type="term" value="F:copper ion binding"/>
    <property type="evidence" value="ECO:0007669"/>
    <property type="project" value="InterPro"/>
</dbReference>
<evidence type="ECO:0000256" key="5">
    <source>
        <dbReference type="ARBA" id="ARBA00022772"/>
    </source>
</evidence>
<dbReference type="PROSITE" id="PS01164">
    <property type="entry name" value="COPPER_AMINE_OXID_1"/>
    <property type="match status" value="1"/>
</dbReference>
<evidence type="ECO:0000256" key="10">
    <source>
        <dbReference type="PIRSR" id="PIRSR600269-51"/>
    </source>
</evidence>
<keyword evidence="6 11" id="KW-0560">Oxidoreductase</keyword>
<comment type="cofactor">
    <cofactor evidence="1">
        <name>Cu cation</name>
        <dbReference type="ChEBI" id="CHEBI:23378"/>
    </cofactor>
</comment>
<accession>A0A9P0ELQ1</accession>
<dbReference type="InterPro" id="IPR036460">
    <property type="entry name" value="Cu_amine_oxidase_C_sf"/>
</dbReference>
<comment type="cofactor">
    <cofactor evidence="11">
        <name>Cu cation</name>
        <dbReference type="ChEBI" id="CHEBI:23378"/>
    </cofactor>
    <text evidence="11">Contains 1 topaquinone per subunit.</text>
</comment>
<dbReference type="InterPro" id="IPR016182">
    <property type="entry name" value="Cu_amine_oxidase_N-reg"/>
</dbReference>
<reference evidence="15" key="1">
    <citation type="submission" date="2019-06" db="EMBL/GenBank/DDBJ databases">
        <authorList>
            <person name="Broberg M."/>
        </authorList>
    </citation>
    <scope>NUCLEOTIDE SEQUENCE [LARGE SCALE GENOMIC DNA]</scope>
</reference>
<feature type="active site" description="Schiff-base intermediate with substrate; via topaquinone" evidence="9">
    <location>
        <position position="391"/>
    </location>
</feature>
<dbReference type="Proteomes" id="UP000775872">
    <property type="component" value="Unassembled WGS sequence"/>
</dbReference>
<dbReference type="InterPro" id="IPR015800">
    <property type="entry name" value="Cu_amine_oxidase_N2"/>
</dbReference>
<feature type="domain" description="Copper amine oxidase N2-terminal" evidence="13">
    <location>
        <begin position="4"/>
        <end position="64"/>
    </location>
</feature>
<proteinExistence type="inferred from homology"/>
<gene>
    <name evidence="14" type="ORF">CSOL1703_00005860</name>
</gene>
<evidence type="ECO:0000259" key="12">
    <source>
        <dbReference type="Pfam" id="PF01179"/>
    </source>
</evidence>
<evidence type="ECO:0000256" key="6">
    <source>
        <dbReference type="ARBA" id="ARBA00023002"/>
    </source>
</evidence>
<keyword evidence="4 11" id="KW-0479">Metal-binding</keyword>
<evidence type="ECO:0000313" key="14">
    <source>
        <dbReference type="EMBL" id="CAH0055926.1"/>
    </source>
</evidence>
<comment type="subunit">
    <text evidence="3">Homodimer.</text>
</comment>
<dbReference type="PANTHER" id="PTHR10638:SF33">
    <property type="entry name" value="AMINE OXIDASE"/>
    <property type="match status" value="1"/>
</dbReference>
<evidence type="ECO:0000256" key="1">
    <source>
        <dbReference type="ARBA" id="ARBA00001935"/>
    </source>
</evidence>
<dbReference type="GO" id="GO:0048038">
    <property type="term" value="F:quinone binding"/>
    <property type="evidence" value="ECO:0007669"/>
    <property type="project" value="InterPro"/>
</dbReference>
<evidence type="ECO:0000256" key="9">
    <source>
        <dbReference type="PIRSR" id="PIRSR600269-50"/>
    </source>
</evidence>
<dbReference type="EMBL" id="CABFOC020000063">
    <property type="protein sequence ID" value="CAH0055926.1"/>
    <property type="molecule type" value="Genomic_DNA"/>
</dbReference>
<comment type="PTM">
    <text evidence="10 11">Topaquinone (TPQ) is generated by copper-dependent autoxidation of a specific tyrosyl residue.</text>
</comment>
<dbReference type="Pfam" id="PF02727">
    <property type="entry name" value="Cu_amine_oxidN2"/>
    <property type="match status" value="1"/>
</dbReference>
<dbReference type="SUPFAM" id="SSF49998">
    <property type="entry name" value="Amine oxidase catalytic domain"/>
    <property type="match status" value="1"/>
</dbReference>
<feature type="active site" description="Proton acceptor" evidence="9">
    <location>
        <position position="307"/>
    </location>
</feature>
<comment type="caution">
    <text evidence="14">The sequence shown here is derived from an EMBL/GenBank/DDBJ whole genome shotgun (WGS) entry which is preliminary data.</text>
</comment>
<evidence type="ECO:0000259" key="13">
    <source>
        <dbReference type="Pfam" id="PF02727"/>
    </source>
</evidence>
<evidence type="ECO:0000256" key="3">
    <source>
        <dbReference type="ARBA" id="ARBA00011738"/>
    </source>
</evidence>
<keyword evidence="15" id="KW-1185">Reference proteome</keyword>
<evidence type="ECO:0000256" key="8">
    <source>
        <dbReference type="ARBA" id="ARBA00023157"/>
    </source>
</evidence>
<keyword evidence="7 11" id="KW-0186">Copper</keyword>
<dbReference type="InterPro" id="IPR049948">
    <property type="entry name" value="Cu_Am_ox_TPQ-bd"/>
</dbReference>
<dbReference type="Pfam" id="PF01179">
    <property type="entry name" value="Cu_amine_oxid"/>
    <property type="match status" value="1"/>
</dbReference>
<dbReference type="OrthoDB" id="5379943at2759"/>
<comment type="similarity">
    <text evidence="2 11">Belongs to the copper/topaquinone oxidase family.</text>
</comment>
<evidence type="ECO:0000256" key="11">
    <source>
        <dbReference type="RuleBase" id="RU000672"/>
    </source>
</evidence>
<evidence type="ECO:0000256" key="2">
    <source>
        <dbReference type="ARBA" id="ARBA00007983"/>
    </source>
</evidence>
<evidence type="ECO:0000313" key="15">
    <source>
        <dbReference type="Proteomes" id="UP000775872"/>
    </source>
</evidence>
<dbReference type="PANTHER" id="PTHR10638">
    <property type="entry name" value="COPPER AMINE OXIDASE"/>
    <property type="match status" value="1"/>
</dbReference>
<dbReference type="FunFam" id="2.70.98.20:FF:000001">
    <property type="entry name" value="Amine oxidase"/>
    <property type="match status" value="1"/>
</dbReference>
<dbReference type="FunFam" id="3.10.450.40:FF:000017">
    <property type="entry name" value="Amine oxidase"/>
    <property type="match status" value="1"/>
</dbReference>
<dbReference type="InterPro" id="IPR000269">
    <property type="entry name" value="Cu_amine_oxidase"/>
</dbReference>
<keyword evidence="8" id="KW-1015">Disulfide bond</keyword>
<protein>
    <recommendedName>
        <fullName evidence="11">Amine oxidase</fullName>
        <ecNumber evidence="11">1.4.3.-</ecNumber>
    </recommendedName>
</protein>
<dbReference type="Gene3D" id="2.70.98.20">
    <property type="entry name" value="Copper amine oxidase, catalytic domain"/>
    <property type="match status" value="1"/>
</dbReference>
<keyword evidence="5 9" id="KW-0801">TPQ</keyword>
<evidence type="ECO:0000256" key="4">
    <source>
        <dbReference type="ARBA" id="ARBA00022723"/>
    </source>
</evidence>
<name>A0A9P0ELQ1_9HYPO</name>
<feature type="modified residue" description="2',4',5'-topaquinone" evidence="10">
    <location>
        <position position="391"/>
    </location>
</feature>
<dbReference type="AlphaFoldDB" id="A0A9P0ELQ1"/>
<dbReference type="GO" id="GO:0008131">
    <property type="term" value="F:primary methylamine oxidase activity"/>
    <property type="evidence" value="ECO:0007669"/>
    <property type="project" value="InterPro"/>
</dbReference>
<sequence>MAPHPFDPITGEEIQLVVKLLKDRHNGQRLRFKRIDVREPIKKYTIPYLEAERLNRPLPPRPARHLFALYHQVETHTFFKTIINASTRIVEHVIELPKAVQGPADVDEMEELEKVCNEHPAVKAEIAKLELPPGYSVVNDPWIYGTDDPNETRRLVQCYMYICEVDHPECNHYSLPCEFSPVFDQLTHELVRIDYLPTKTDSTSGMTRPWQKLKTVQYAQDLIDEPLRTDLKPLIVQQPEGASFTIEGQLVKWQKWRFRVGFNNREGLILYNVTYDGRNILYRLAVSEMTVPYGDPRRPYHRKQAFDAGDVGFGITANQLTLGCDCLGLIKYFSGYRCNSKGDPVALQNVVCLHEQDGGLQTKHTNYRNGVATVVRNRQLVVQMICTVSNYEYLFAYIFDQAGGIELEVRATGILSTMPIDGDLRVKWGTNVGPGVMAANHQHMFSLRIDPAIDGYDNTIFYEESVALPHSEELNPYGAGYIVEETTISHAGDYDTDVNKNRVYKIRNDNVINPISGKPVAWKVATVASQMLLMGEESFNSKRARFSTRPVWVTSYQEDELYAAGEFTNQSQASDGVEIWAARRDDVTNKDVVFWHTFGLTHNPRVEDFPVMPIEKISFTLRPDGFFTKNPALDVPASNQSINKSVLHDETRIAHHPRKDNEGCCSRL</sequence>
<feature type="domain" description="Copper amine oxidase catalytic" evidence="12">
    <location>
        <begin position="236"/>
        <end position="633"/>
    </location>
</feature>
<dbReference type="GO" id="GO:0009308">
    <property type="term" value="P:amine metabolic process"/>
    <property type="evidence" value="ECO:0007669"/>
    <property type="project" value="UniProtKB-UniRule"/>
</dbReference>